<keyword evidence="3" id="KW-1185">Reference proteome</keyword>
<dbReference type="InterPro" id="IPR037181">
    <property type="entry name" value="SUFU_N"/>
</dbReference>
<dbReference type="Pfam" id="PF05076">
    <property type="entry name" value="SUFU"/>
    <property type="match status" value="1"/>
</dbReference>
<name>A0ABS3B2H6_9XANT</name>
<dbReference type="EMBL" id="JAFIWB010000007">
    <property type="protein sequence ID" value="MBN6102416.1"/>
    <property type="molecule type" value="Genomic_DNA"/>
</dbReference>
<dbReference type="Proteomes" id="UP000695802">
    <property type="component" value="Unassembled WGS sequence"/>
</dbReference>
<proteinExistence type="predicted"/>
<comment type="caution">
    <text evidence="2">The sequence shown here is derived from an EMBL/GenBank/DDBJ whole genome shotgun (WGS) entry which is preliminary data.</text>
</comment>
<evidence type="ECO:0000313" key="3">
    <source>
        <dbReference type="Proteomes" id="UP000695802"/>
    </source>
</evidence>
<feature type="domain" description="Suppressor of fused-like" evidence="1">
    <location>
        <begin position="60"/>
        <end position="233"/>
    </location>
</feature>
<organism evidence="2 3">
    <name type="scientific">Xanthomonas bonasiae</name>
    <dbReference type="NCBI Taxonomy" id="2810351"/>
    <lineage>
        <taxon>Bacteria</taxon>
        <taxon>Pseudomonadati</taxon>
        <taxon>Pseudomonadota</taxon>
        <taxon>Gammaproteobacteria</taxon>
        <taxon>Lysobacterales</taxon>
        <taxon>Lysobacteraceae</taxon>
        <taxon>Xanthomonas</taxon>
    </lineage>
</organism>
<dbReference type="InterPro" id="IPR020941">
    <property type="entry name" value="SUFU-like_domain"/>
</dbReference>
<gene>
    <name evidence="2" type="ORF">JR064_09585</name>
</gene>
<reference evidence="2 3" key="1">
    <citation type="submission" date="2021-02" db="EMBL/GenBank/DDBJ databases">
        <title>Taxonomically Unique Crown Gall-Associated Xanthomonas Stains Have Deficiency in Virulence Repertories.</title>
        <authorList>
            <person name="Mafakheri H."/>
            <person name="Taghavi S.M."/>
            <person name="Dimkic I."/>
            <person name="Nemanja K."/>
            <person name="Osdaghi E."/>
        </authorList>
    </citation>
    <scope>NUCLEOTIDE SEQUENCE [LARGE SCALE GENOMIC DNA]</scope>
    <source>
        <strain evidence="2 3">FX4</strain>
    </source>
</reference>
<evidence type="ECO:0000313" key="2">
    <source>
        <dbReference type="EMBL" id="MBN6102416.1"/>
    </source>
</evidence>
<evidence type="ECO:0000259" key="1">
    <source>
        <dbReference type="Pfam" id="PF05076"/>
    </source>
</evidence>
<dbReference type="RefSeq" id="WP_179569999.1">
    <property type="nucleotide sequence ID" value="NZ_JAFIWB010000007.1"/>
</dbReference>
<protein>
    <submittedName>
        <fullName evidence="2">Suppressor of fused domain protein</fullName>
    </submittedName>
</protein>
<sequence>MSSESSADIVSLSGTPILRHGEASAWQPAQGEMCLEQISEHIEAHLGPVATVFHEIVSDTVHIDVHLVAPSADFPFARLVTSGMSDLPMTLPEGVAAPRYLELVMTLPGDWRLQQDAFDDERWYWPIRLLKGLARLPHKHATWLGWGHTVPNGDPAEPYAANTALDGAIVLPSVTVPDGFEELAVDADKTIHFLAVVPLYPEEMALKLREGSDALLDRFAAHEISDIVDPQRRNVVRKRRWWQR</sequence>
<accession>A0ABS3B2H6</accession>
<dbReference type="SUPFAM" id="SSF103359">
    <property type="entry name" value="Suppressor of Fused, N-terminal domain"/>
    <property type="match status" value="1"/>
</dbReference>